<proteinExistence type="predicted"/>
<name>A0A9Q0RL41_BLOTA</name>
<evidence type="ECO:0000313" key="4">
    <source>
        <dbReference type="Proteomes" id="UP001142055"/>
    </source>
</evidence>
<protein>
    <submittedName>
        <fullName evidence="3">Uncharacterized protein</fullName>
    </submittedName>
</protein>
<keyword evidence="2" id="KW-0812">Transmembrane</keyword>
<evidence type="ECO:0000256" key="1">
    <source>
        <dbReference type="SAM" id="MobiDB-lite"/>
    </source>
</evidence>
<feature type="region of interest" description="Disordered" evidence="1">
    <location>
        <begin position="1"/>
        <end position="34"/>
    </location>
</feature>
<organism evidence="3 4">
    <name type="scientific">Blomia tropicalis</name>
    <name type="common">Mite</name>
    <dbReference type="NCBI Taxonomy" id="40697"/>
    <lineage>
        <taxon>Eukaryota</taxon>
        <taxon>Metazoa</taxon>
        <taxon>Ecdysozoa</taxon>
        <taxon>Arthropoda</taxon>
        <taxon>Chelicerata</taxon>
        <taxon>Arachnida</taxon>
        <taxon>Acari</taxon>
        <taxon>Acariformes</taxon>
        <taxon>Sarcoptiformes</taxon>
        <taxon>Astigmata</taxon>
        <taxon>Glycyphagoidea</taxon>
        <taxon>Echimyopodidae</taxon>
        <taxon>Blomia</taxon>
    </lineage>
</organism>
<sequence>MAGNNRKDNDTIDRSINNDLESKTSKSEKSIDEQLKDSLNAQQRRRMEMLKQGTNSLGRMVRSVTTNTNHNGLRLFIICIAMICILFSSIIMMIVDPNPPYYDGAQYQHNDLMRLVTLIHEKSIDITPNLSRSTLEQEVRNSSSNNDEENNQDWLNYFVNVAWPLFLARKEFKSNKTNINRTDLNGTTSPKSFSETSHEIFQRIKQFFQGKQLKHLKRSWFDEPPKRPWDRPSIMAIWSLITFICLTVFYLASTELSSTTTTTTTKRLSEPKNVSIKSNHVVQFQSPDPSKSEKNEKIFIVSDESKKVIPSKINNFGNPFESEDDDDDEDKIAKDCLCKKIQSTMKQRKRLNEFNHHQL</sequence>
<dbReference type="AlphaFoldDB" id="A0A9Q0RL41"/>
<reference evidence="3" key="1">
    <citation type="submission" date="2022-12" db="EMBL/GenBank/DDBJ databases">
        <title>Genome assemblies of Blomia tropicalis.</title>
        <authorList>
            <person name="Cui Y."/>
        </authorList>
    </citation>
    <scope>NUCLEOTIDE SEQUENCE</scope>
    <source>
        <tissue evidence="3">Adult mites</tissue>
    </source>
</reference>
<feature type="compositionally biased region" description="Basic and acidic residues" evidence="1">
    <location>
        <begin position="20"/>
        <end position="34"/>
    </location>
</feature>
<feature type="compositionally biased region" description="Basic and acidic residues" evidence="1">
    <location>
        <begin position="1"/>
        <end position="13"/>
    </location>
</feature>
<dbReference type="Proteomes" id="UP001142055">
    <property type="component" value="Chromosome 3"/>
</dbReference>
<keyword evidence="4" id="KW-1185">Reference proteome</keyword>
<feature type="transmembrane region" description="Helical" evidence="2">
    <location>
        <begin position="75"/>
        <end position="95"/>
    </location>
</feature>
<dbReference type="EMBL" id="JAPWDV010000003">
    <property type="protein sequence ID" value="KAJ6218379.1"/>
    <property type="molecule type" value="Genomic_DNA"/>
</dbReference>
<feature type="transmembrane region" description="Helical" evidence="2">
    <location>
        <begin position="234"/>
        <end position="252"/>
    </location>
</feature>
<keyword evidence="2" id="KW-0472">Membrane</keyword>
<keyword evidence="2" id="KW-1133">Transmembrane helix</keyword>
<comment type="caution">
    <text evidence="3">The sequence shown here is derived from an EMBL/GenBank/DDBJ whole genome shotgun (WGS) entry which is preliminary data.</text>
</comment>
<evidence type="ECO:0000256" key="2">
    <source>
        <dbReference type="SAM" id="Phobius"/>
    </source>
</evidence>
<accession>A0A9Q0RL41</accession>
<evidence type="ECO:0000313" key="3">
    <source>
        <dbReference type="EMBL" id="KAJ6218379.1"/>
    </source>
</evidence>
<gene>
    <name evidence="3" type="ORF">RDWZM_009536</name>
</gene>